<name>A0A6M4ITJ6_9BACT</name>
<keyword evidence="1" id="KW-1133">Transmembrane helix</keyword>
<dbReference type="RefSeq" id="WP_171226883.1">
    <property type="nucleotide sequence ID" value="NZ_CP053085.1"/>
</dbReference>
<dbReference type="Proteomes" id="UP000500938">
    <property type="component" value="Chromosome"/>
</dbReference>
<evidence type="ECO:0000313" key="3">
    <source>
        <dbReference type="Proteomes" id="UP000500938"/>
    </source>
</evidence>
<gene>
    <name evidence="2" type="ORF">HKW67_18995</name>
</gene>
<keyword evidence="3" id="KW-1185">Reference proteome</keyword>
<protein>
    <submittedName>
        <fullName evidence="2">Uncharacterized protein</fullName>
    </submittedName>
</protein>
<accession>A0A6M4ITJ6</accession>
<dbReference type="AlphaFoldDB" id="A0A6M4ITJ6"/>
<evidence type="ECO:0000256" key="1">
    <source>
        <dbReference type="SAM" id="Phobius"/>
    </source>
</evidence>
<proteinExistence type="predicted"/>
<dbReference type="KEGG" id="ggr:HKW67_18995"/>
<sequence>MNFGLYLVGFFVFIGGVAWGLSVMGVASTYIIIACLVLLGIGIMTGVTRTRMKDPPS</sequence>
<evidence type="ECO:0000313" key="2">
    <source>
        <dbReference type="EMBL" id="QJR37448.1"/>
    </source>
</evidence>
<reference evidence="2 3" key="1">
    <citation type="submission" date="2020-05" db="EMBL/GenBank/DDBJ databases">
        <title>Complete genome sequence of Gemmatimonas greenlandica TET16.</title>
        <authorList>
            <person name="Zeng Y."/>
        </authorList>
    </citation>
    <scope>NUCLEOTIDE SEQUENCE [LARGE SCALE GENOMIC DNA]</scope>
    <source>
        <strain evidence="2 3">TET16</strain>
    </source>
</reference>
<dbReference type="EMBL" id="CP053085">
    <property type="protein sequence ID" value="QJR37448.1"/>
    <property type="molecule type" value="Genomic_DNA"/>
</dbReference>
<keyword evidence="1" id="KW-0472">Membrane</keyword>
<organism evidence="2 3">
    <name type="scientific">Gemmatimonas groenlandica</name>
    <dbReference type="NCBI Taxonomy" id="2732249"/>
    <lineage>
        <taxon>Bacteria</taxon>
        <taxon>Pseudomonadati</taxon>
        <taxon>Gemmatimonadota</taxon>
        <taxon>Gemmatimonadia</taxon>
        <taxon>Gemmatimonadales</taxon>
        <taxon>Gemmatimonadaceae</taxon>
        <taxon>Gemmatimonas</taxon>
    </lineage>
</organism>
<keyword evidence="1" id="KW-0812">Transmembrane</keyword>
<feature type="transmembrane region" description="Helical" evidence="1">
    <location>
        <begin position="30"/>
        <end position="48"/>
    </location>
</feature>